<reference evidence="2" key="1">
    <citation type="journal article" date="2020" name="Stud. Mycol.">
        <title>101 Dothideomycetes genomes: a test case for predicting lifestyles and emergence of pathogens.</title>
        <authorList>
            <person name="Haridas S."/>
            <person name="Albert R."/>
            <person name="Binder M."/>
            <person name="Bloem J."/>
            <person name="Labutti K."/>
            <person name="Salamov A."/>
            <person name="Andreopoulos B."/>
            <person name="Baker S."/>
            <person name="Barry K."/>
            <person name="Bills G."/>
            <person name="Bluhm B."/>
            <person name="Cannon C."/>
            <person name="Castanera R."/>
            <person name="Culley D."/>
            <person name="Daum C."/>
            <person name="Ezra D."/>
            <person name="Gonzalez J."/>
            <person name="Henrissat B."/>
            <person name="Kuo A."/>
            <person name="Liang C."/>
            <person name="Lipzen A."/>
            <person name="Lutzoni F."/>
            <person name="Magnuson J."/>
            <person name="Mondo S."/>
            <person name="Nolan M."/>
            <person name="Ohm R."/>
            <person name="Pangilinan J."/>
            <person name="Park H.-J."/>
            <person name="Ramirez L."/>
            <person name="Alfaro M."/>
            <person name="Sun H."/>
            <person name="Tritt A."/>
            <person name="Yoshinaga Y."/>
            <person name="Zwiers L.-H."/>
            <person name="Turgeon B."/>
            <person name="Goodwin S."/>
            <person name="Spatafora J."/>
            <person name="Crous P."/>
            <person name="Grigoriev I."/>
        </authorList>
    </citation>
    <scope>NUCLEOTIDE SEQUENCE</scope>
    <source>
        <strain evidence="2">CBS 480.64</strain>
    </source>
</reference>
<proteinExistence type="predicted"/>
<keyword evidence="1" id="KW-0812">Transmembrane</keyword>
<keyword evidence="1" id="KW-1133">Transmembrane helix</keyword>
<name>A0A6A7CAH5_9PEZI</name>
<sequence length="135" mass="14836">MLNSCLVTPSQRELVYISAQYCKVYLSVITCIALAFSERRCTFLIGGEVMPVSAGRLVPLYPMKIVFFTCASPSLTVLLGDLLPAEKTPKVAARQLPLHGAVIVLLLGFVLWATLVWTILARPPLFSLSSPQRTR</sequence>
<dbReference type="AlphaFoldDB" id="A0A6A7CAH5"/>
<accession>A0A6A7CAH5</accession>
<feature type="transmembrane region" description="Helical" evidence="1">
    <location>
        <begin position="96"/>
        <end position="120"/>
    </location>
</feature>
<feature type="transmembrane region" description="Helical" evidence="1">
    <location>
        <begin position="65"/>
        <end position="84"/>
    </location>
</feature>
<evidence type="ECO:0000313" key="3">
    <source>
        <dbReference type="Proteomes" id="UP000799421"/>
    </source>
</evidence>
<protein>
    <submittedName>
        <fullName evidence="2">Uncharacterized protein</fullName>
    </submittedName>
</protein>
<gene>
    <name evidence="2" type="ORF">K470DRAFT_3787</name>
</gene>
<evidence type="ECO:0000313" key="2">
    <source>
        <dbReference type="EMBL" id="KAF2864440.1"/>
    </source>
</evidence>
<organism evidence="2 3">
    <name type="scientific">Piedraia hortae CBS 480.64</name>
    <dbReference type="NCBI Taxonomy" id="1314780"/>
    <lineage>
        <taxon>Eukaryota</taxon>
        <taxon>Fungi</taxon>
        <taxon>Dikarya</taxon>
        <taxon>Ascomycota</taxon>
        <taxon>Pezizomycotina</taxon>
        <taxon>Dothideomycetes</taxon>
        <taxon>Dothideomycetidae</taxon>
        <taxon>Capnodiales</taxon>
        <taxon>Piedraiaceae</taxon>
        <taxon>Piedraia</taxon>
    </lineage>
</organism>
<keyword evidence="1" id="KW-0472">Membrane</keyword>
<dbReference type="Proteomes" id="UP000799421">
    <property type="component" value="Unassembled WGS sequence"/>
</dbReference>
<dbReference type="EMBL" id="MU005957">
    <property type="protein sequence ID" value="KAF2864440.1"/>
    <property type="molecule type" value="Genomic_DNA"/>
</dbReference>
<keyword evidence="3" id="KW-1185">Reference proteome</keyword>
<evidence type="ECO:0000256" key="1">
    <source>
        <dbReference type="SAM" id="Phobius"/>
    </source>
</evidence>